<name>A0ABW2QZA4_9NEIS</name>
<dbReference type="EMBL" id="JBHTBQ010000027">
    <property type="protein sequence ID" value="MFC7420803.1"/>
    <property type="molecule type" value="Genomic_DNA"/>
</dbReference>
<proteinExistence type="predicted"/>
<sequence length="60" mass="7174">MAISKKHKLFFYFFILQTSLHADPAIVRRMNCVLNKIKRDGLLNALKQRYLAEFKHEQHT</sequence>
<evidence type="ECO:0008006" key="3">
    <source>
        <dbReference type="Google" id="ProtNLM"/>
    </source>
</evidence>
<keyword evidence="2" id="KW-1185">Reference proteome</keyword>
<protein>
    <recommendedName>
        <fullName evidence="3">Solute-binding protein family 3/N-terminal domain-containing protein</fullName>
    </recommendedName>
</protein>
<organism evidence="1 2">
    <name type="scientific">Iodobacter arcticus</name>
    <dbReference type="NCBI Taxonomy" id="590593"/>
    <lineage>
        <taxon>Bacteria</taxon>
        <taxon>Pseudomonadati</taxon>
        <taxon>Pseudomonadota</taxon>
        <taxon>Betaproteobacteria</taxon>
        <taxon>Neisseriales</taxon>
        <taxon>Chitinibacteraceae</taxon>
        <taxon>Iodobacter</taxon>
    </lineage>
</organism>
<reference evidence="2" key="1">
    <citation type="journal article" date="2019" name="Int. J. Syst. Evol. Microbiol.">
        <title>The Global Catalogue of Microorganisms (GCM) 10K type strain sequencing project: providing services to taxonomists for standard genome sequencing and annotation.</title>
        <authorList>
            <consortium name="The Broad Institute Genomics Platform"/>
            <consortium name="The Broad Institute Genome Sequencing Center for Infectious Disease"/>
            <person name="Wu L."/>
            <person name="Ma J."/>
        </authorList>
    </citation>
    <scope>NUCLEOTIDE SEQUENCE [LARGE SCALE GENOMIC DNA]</scope>
    <source>
        <strain evidence="2">CCUG 62945</strain>
    </source>
</reference>
<evidence type="ECO:0000313" key="2">
    <source>
        <dbReference type="Proteomes" id="UP001596473"/>
    </source>
</evidence>
<gene>
    <name evidence="1" type="ORF">ACFQNF_13115</name>
</gene>
<accession>A0ABW2QZA4</accession>
<dbReference type="Proteomes" id="UP001596473">
    <property type="component" value="Unassembled WGS sequence"/>
</dbReference>
<dbReference type="RefSeq" id="WP_380188398.1">
    <property type="nucleotide sequence ID" value="NZ_JBHTBQ010000027.1"/>
</dbReference>
<comment type="caution">
    <text evidence="1">The sequence shown here is derived from an EMBL/GenBank/DDBJ whole genome shotgun (WGS) entry which is preliminary data.</text>
</comment>
<evidence type="ECO:0000313" key="1">
    <source>
        <dbReference type="EMBL" id="MFC7420803.1"/>
    </source>
</evidence>